<dbReference type="PROSITE" id="PS51892">
    <property type="entry name" value="SUBTILASE"/>
    <property type="match status" value="1"/>
</dbReference>
<dbReference type="GO" id="GO:0004252">
    <property type="term" value="F:serine-type endopeptidase activity"/>
    <property type="evidence" value="ECO:0007669"/>
    <property type="project" value="UniProtKB-UniRule"/>
</dbReference>
<dbReference type="InterPro" id="IPR000209">
    <property type="entry name" value="Peptidase_S8/S53_dom"/>
</dbReference>
<evidence type="ECO:0000313" key="8">
    <source>
        <dbReference type="EMBL" id="SFB50600.1"/>
    </source>
</evidence>
<gene>
    <name evidence="8" type="ORF">SAMN04489723_11485</name>
</gene>
<dbReference type="PRINTS" id="PR00723">
    <property type="entry name" value="SUBTILISIN"/>
</dbReference>
<dbReference type="Proteomes" id="UP000198790">
    <property type="component" value="Unassembled WGS sequence"/>
</dbReference>
<sequence>MKKIVVRFKEGEEPKNMGKFAPMDDIEVKFKPLYSIEPDVTKFIARKGLKAGDFKSHLALFNEELLPQKSEEEKKLFRTYTVEIENEEEAKQAISKLQSDPTIEYVQESKLNKLYYLQNDPLMKDLWGITKINCPKAWDSAQGENIVIAVLDTGVDYLHTDLSGNMWKDSAGNFGRDFSDNNYDPMDYHGHGTHVAGTIAAVGNNSIGVVGVAPKAKIMAVKIFPNATDDVCAEAIKYAVDNGAHVINNSWGPTGRNPVNKTLEDAIDYALSKGVVVVFAAGNEHDEVKYYSPANHMGVICVGASDIKDNRCGFSNYGPEVTVAAPGEEILSTQINGGYTKKRGTSMAAPHVSGLAALVISGRPTANANQIKGLIETNSDKIYPDKPIGLGRINAANSL</sequence>
<evidence type="ECO:0000256" key="4">
    <source>
        <dbReference type="ARBA" id="ARBA00022825"/>
    </source>
</evidence>
<dbReference type="PROSITE" id="PS00136">
    <property type="entry name" value="SUBTILASE_ASP"/>
    <property type="match status" value="1"/>
</dbReference>
<evidence type="ECO:0000259" key="7">
    <source>
        <dbReference type="Pfam" id="PF00082"/>
    </source>
</evidence>
<organism evidence="8 9">
    <name type="scientific">Algoriphagus aquimarinus</name>
    <dbReference type="NCBI Taxonomy" id="237018"/>
    <lineage>
        <taxon>Bacteria</taxon>
        <taxon>Pseudomonadati</taxon>
        <taxon>Bacteroidota</taxon>
        <taxon>Cytophagia</taxon>
        <taxon>Cytophagales</taxon>
        <taxon>Cyclobacteriaceae</taxon>
        <taxon>Algoriphagus</taxon>
    </lineage>
</organism>
<dbReference type="GO" id="GO:0006508">
    <property type="term" value="P:proteolysis"/>
    <property type="evidence" value="ECO:0007669"/>
    <property type="project" value="UniProtKB-KW"/>
</dbReference>
<dbReference type="STRING" id="237018.SAMN04489723_11485"/>
<dbReference type="RefSeq" id="WP_092899481.1">
    <property type="nucleotide sequence ID" value="NZ_FOKK01000014.1"/>
</dbReference>
<feature type="active site" description="Charge relay system" evidence="5">
    <location>
        <position position="152"/>
    </location>
</feature>
<dbReference type="AlphaFoldDB" id="A0A1I1BQ81"/>
<keyword evidence="2 5" id="KW-0645">Protease</keyword>
<keyword evidence="9" id="KW-1185">Reference proteome</keyword>
<evidence type="ECO:0000256" key="3">
    <source>
        <dbReference type="ARBA" id="ARBA00022801"/>
    </source>
</evidence>
<name>A0A1I1BQ81_9BACT</name>
<evidence type="ECO:0000256" key="2">
    <source>
        <dbReference type="ARBA" id="ARBA00022670"/>
    </source>
</evidence>
<dbReference type="Pfam" id="PF00082">
    <property type="entry name" value="Peptidase_S8"/>
    <property type="match status" value="1"/>
</dbReference>
<dbReference type="PROSITE" id="PS00138">
    <property type="entry name" value="SUBTILASE_SER"/>
    <property type="match status" value="1"/>
</dbReference>
<dbReference type="InterPro" id="IPR015500">
    <property type="entry name" value="Peptidase_S8_subtilisin-rel"/>
</dbReference>
<proteinExistence type="inferred from homology"/>
<dbReference type="PROSITE" id="PS00137">
    <property type="entry name" value="SUBTILASE_HIS"/>
    <property type="match status" value="1"/>
</dbReference>
<keyword evidence="3 5" id="KW-0378">Hydrolase</keyword>
<evidence type="ECO:0000256" key="5">
    <source>
        <dbReference type="PROSITE-ProRule" id="PRU01240"/>
    </source>
</evidence>
<comment type="similarity">
    <text evidence="1 5 6">Belongs to the peptidase S8 family.</text>
</comment>
<dbReference type="EMBL" id="FOKK01000014">
    <property type="protein sequence ID" value="SFB50600.1"/>
    <property type="molecule type" value="Genomic_DNA"/>
</dbReference>
<feature type="domain" description="Peptidase S8/S53" evidence="7">
    <location>
        <begin position="143"/>
        <end position="380"/>
    </location>
</feature>
<protein>
    <submittedName>
        <fullName evidence="8">Thermitase</fullName>
    </submittedName>
</protein>
<dbReference type="InterPro" id="IPR050131">
    <property type="entry name" value="Peptidase_S8_subtilisin-like"/>
</dbReference>
<dbReference type="SUPFAM" id="SSF52743">
    <property type="entry name" value="Subtilisin-like"/>
    <property type="match status" value="1"/>
</dbReference>
<feature type="active site" description="Charge relay system" evidence="5">
    <location>
        <position position="346"/>
    </location>
</feature>
<dbReference type="Gene3D" id="3.40.50.200">
    <property type="entry name" value="Peptidase S8/S53 domain"/>
    <property type="match status" value="1"/>
</dbReference>
<dbReference type="InterPro" id="IPR036852">
    <property type="entry name" value="Peptidase_S8/S53_dom_sf"/>
</dbReference>
<keyword evidence="4 5" id="KW-0720">Serine protease</keyword>
<dbReference type="PANTHER" id="PTHR43806">
    <property type="entry name" value="PEPTIDASE S8"/>
    <property type="match status" value="1"/>
</dbReference>
<evidence type="ECO:0000313" key="9">
    <source>
        <dbReference type="Proteomes" id="UP000198790"/>
    </source>
</evidence>
<reference evidence="8 9" key="1">
    <citation type="submission" date="2016-10" db="EMBL/GenBank/DDBJ databases">
        <authorList>
            <person name="de Groot N.N."/>
        </authorList>
    </citation>
    <scope>NUCLEOTIDE SEQUENCE [LARGE SCALE GENOMIC DNA]</scope>
    <source>
        <strain evidence="8 9">DSM 23399</strain>
    </source>
</reference>
<dbReference type="InterPro" id="IPR023828">
    <property type="entry name" value="Peptidase_S8_Ser-AS"/>
</dbReference>
<dbReference type="PANTHER" id="PTHR43806:SF11">
    <property type="entry name" value="CEREVISIN-RELATED"/>
    <property type="match status" value="1"/>
</dbReference>
<dbReference type="OrthoDB" id="9798386at2"/>
<evidence type="ECO:0000256" key="1">
    <source>
        <dbReference type="ARBA" id="ARBA00011073"/>
    </source>
</evidence>
<dbReference type="InterPro" id="IPR023827">
    <property type="entry name" value="Peptidase_S8_Asp-AS"/>
</dbReference>
<dbReference type="InterPro" id="IPR022398">
    <property type="entry name" value="Peptidase_S8_His-AS"/>
</dbReference>
<feature type="active site" description="Charge relay system" evidence="5">
    <location>
        <position position="191"/>
    </location>
</feature>
<accession>A0A1I1BQ81</accession>
<evidence type="ECO:0000256" key="6">
    <source>
        <dbReference type="RuleBase" id="RU003355"/>
    </source>
</evidence>